<protein>
    <submittedName>
        <fullName evidence="2">Uncharacterized protein</fullName>
    </submittedName>
</protein>
<organism evidence="2 3">
    <name type="scientific">Modicella reniformis</name>
    <dbReference type="NCBI Taxonomy" id="1440133"/>
    <lineage>
        <taxon>Eukaryota</taxon>
        <taxon>Fungi</taxon>
        <taxon>Fungi incertae sedis</taxon>
        <taxon>Mucoromycota</taxon>
        <taxon>Mortierellomycotina</taxon>
        <taxon>Mortierellomycetes</taxon>
        <taxon>Mortierellales</taxon>
        <taxon>Mortierellaceae</taxon>
        <taxon>Modicella</taxon>
    </lineage>
</organism>
<evidence type="ECO:0000313" key="2">
    <source>
        <dbReference type="EMBL" id="KAF9992464.1"/>
    </source>
</evidence>
<evidence type="ECO:0000256" key="1">
    <source>
        <dbReference type="SAM" id="MobiDB-lite"/>
    </source>
</evidence>
<feature type="region of interest" description="Disordered" evidence="1">
    <location>
        <begin position="88"/>
        <end position="118"/>
    </location>
</feature>
<gene>
    <name evidence="2" type="ORF">BGZ65_012207</name>
</gene>
<dbReference type="OrthoDB" id="2444115at2759"/>
<comment type="caution">
    <text evidence="2">The sequence shown here is derived from an EMBL/GenBank/DDBJ whole genome shotgun (WGS) entry which is preliminary data.</text>
</comment>
<evidence type="ECO:0000313" key="3">
    <source>
        <dbReference type="Proteomes" id="UP000749646"/>
    </source>
</evidence>
<proteinExistence type="predicted"/>
<accession>A0A9P6MCK1</accession>
<name>A0A9P6MCK1_9FUNG</name>
<dbReference type="AlphaFoldDB" id="A0A9P6MCK1"/>
<keyword evidence="3" id="KW-1185">Reference proteome</keyword>
<sequence length="118" mass="13172">MPGFALKFEYFTKNDAEEAFSDLISKSFIAKTVQKSLWTKYDTWKRNEGDNFWAARVVKISKTRTASELVAGSVPVAKEMIWENSTSTAALSTIQPNDPGDRTENQSSSVPEDEEVTA</sequence>
<reference evidence="2" key="1">
    <citation type="journal article" date="2020" name="Fungal Divers.">
        <title>Resolving the Mortierellaceae phylogeny through synthesis of multi-gene phylogenetics and phylogenomics.</title>
        <authorList>
            <person name="Vandepol N."/>
            <person name="Liber J."/>
            <person name="Desiro A."/>
            <person name="Na H."/>
            <person name="Kennedy M."/>
            <person name="Barry K."/>
            <person name="Grigoriev I.V."/>
            <person name="Miller A.N."/>
            <person name="O'Donnell K."/>
            <person name="Stajich J.E."/>
            <person name="Bonito G."/>
        </authorList>
    </citation>
    <scope>NUCLEOTIDE SEQUENCE</scope>
    <source>
        <strain evidence="2">MES-2147</strain>
    </source>
</reference>
<feature type="non-terminal residue" evidence="2">
    <location>
        <position position="118"/>
    </location>
</feature>
<dbReference type="Proteomes" id="UP000749646">
    <property type="component" value="Unassembled WGS sequence"/>
</dbReference>
<dbReference type="EMBL" id="JAAAHW010002188">
    <property type="protein sequence ID" value="KAF9992464.1"/>
    <property type="molecule type" value="Genomic_DNA"/>
</dbReference>